<evidence type="ECO:0000313" key="1">
    <source>
        <dbReference type="EMBL" id="KAK3050356.1"/>
    </source>
</evidence>
<organism evidence="1 2">
    <name type="scientific">Extremus antarcticus</name>
    <dbReference type="NCBI Taxonomy" id="702011"/>
    <lineage>
        <taxon>Eukaryota</taxon>
        <taxon>Fungi</taxon>
        <taxon>Dikarya</taxon>
        <taxon>Ascomycota</taxon>
        <taxon>Pezizomycotina</taxon>
        <taxon>Dothideomycetes</taxon>
        <taxon>Dothideomycetidae</taxon>
        <taxon>Mycosphaerellales</taxon>
        <taxon>Extremaceae</taxon>
        <taxon>Extremus</taxon>
    </lineage>
</organism>
<dbReference type="Proteomes" id="UP001271007">
    <property type="component" value="Unassembled WGS sequence"/>
</dbReference>
<name>A0AAJ0DHP1_9PEZI</name>
<evidence type="ECO:0000313" key="2">
    <source>
        <dbReference type="Proteomes" id="UP001271007"/>
    </source>
</evidence>
<accession>A0AAJ0DHP1</accession>
<gene>
    <name evidence="1" type="ORF">LTR09_008506</name>
</gene>
<dbReference type="EMBL" id="JAWDJX010000033">
    <property type="protein sequence ID" value="KAK3050356.1"/>
    <property type="molecule type" value="Genomic_DNA"/>
</dbReference>
<comment type="caution">
    <text evidence="1">The sequence shown here is derived from an EMBL/GenBank/DDBJ whole genome shotgun (WGS) entry which is preliminary data.</text>
</comment>
<protein>
    <submittedName>
        <fullName evidence="1">Uncharacterized protein</fullName>
    </submittedName>
</protein>
<sequence>MESQTLAVRHHGEPGQATLTDAQSTTVARGAAKTLFDMPTEILLRIFGLAIGMTLKPLQRKFNDYHRTDSRYLITSSHNLTVMMASQHYRPNDHLRLIMQTITYELHGAINKDFLLESYCSESILTAHLSRDDTMYHRCTSSQVYRIENGSFQMGTEINKYIVRLGISGAGGAGVLEARGFVFKVQDIVLHCPKLAALVVSVRFGTNVQNRPPLMTAGPDCEDTNEMAKDELASIVKTLGRRSGKNFRLTFVARSFRRERGLLE</sequence>
<reference evidence="1" key="1">
    <citation type="submission" date="2023-04" db="EMBL/GenBank/DDBJ databases">
        <title>Black Yeasts Isolated from many extreme environments.</title>
        <authorList>
            <person name="Coleine C."/>
            <person name="Stajich J.E."/>
            <person name="Selbmann L."/>
        </authorList>
    </citation>
    <scope>NUCLEOTIDE SEQUENCE</scope>
    <source>
        <strain evidence="1">CCFEE 5312</strain>
    </source>
</reference>
<proteinExistence type="predicted"/>
<keyword evidence="2" id="KW-1185">Reference proteome</keyword>
<dbReference type="AlphaFoldDB" id="A0AAJ0DHP1"/>